<organism evidence="1 2">
    <name type="scientific">Vitreoscilla massiliensis</name>
    <dbReference type="NCBI Taxonomy" id="1689272"/>
    <lineage>
        <taxon>Bacteria</taxon>
        <taxon>Pseudomonadati</taxon>
        <taxon>Pseudomonadota</taxon>
        <taxon>Betaproteobacteria</taxon>
        <taxon>Neisseriales</taxon>
        <taxon>Neisseriaceae</taxon>
        <taxon>Vitreoscilla</taxon>
    </lineage>
</organism>
<dbReference type="Proteomes" id="UP000832011">
    <property type="component" value="Chromosome"/>
</dbReference>
<name>A0ABY4E330_9NEIS</name>
<gene>
    <name evidence="1" type="ORF">LVJ82_02055</name>
</gene>
<sequence length="103" mass="11733">MKLFLKYLPIGLSLLGLSACMGDGLPKCGSDEAEELITEIINERRYQLGNFVELRSVEEVGHNKSAELRTCSAELITTKSSESIYYSIKWVNQNKEEFWLEIN</sequence>
<dbReference type="PROSITE" id="PS51257">
    <property type="entry name" value="PROKAR_LIPOPROTEIN"/>
    <property type="match status" value="1"/>
</dbReference>
<dbReference type="EMBL" id="CP091511">
    <property type="protein sequence ID" value="UOO89795.1"/>
    <property type="molecule type" value="Genomic_DNA"/>
</dbReference>
<protein>
    <recommendedName>
        <fullName evidence="3">Lipoprotein</fullName>
    </recommendedName>
</protein>
<evidence type="ECO:0008006" key="3">
    <source>
        <dbReference type="Google" id="ProtNLM"/>
    </source>
</evidence>
<accession>A0ABY4E330</accession>
<reference evidence="1 2" key="1">
    <citation type="journal article" date="2022" name="Res Sq">
        <title>Evolution of multicellular longitudinally dividing oral cavity symbionts (Neisseriaceae).</title>
        <authorList>
            <person name="Nyongesa S."/>
            <person name="Weber P."/>
            <person name="Bernet E."/>
            <person name="Pullido F."/>
            <person name="Nieckarz M."/>
            <person name="Delaby M."/>
            <person name="Nieves C."/>
            <person name="Viehboeck T."/>
            <person name="Krause N."/>
            <person name="Rivera-Millot A."/>
            <person name="Nakamura A."/>
            <person name="Vischer N."/>
            <person name="VanNieuwenhze M."/>
            <person name="Brun Y."/>
            <person name="Cava F."/>
            <person name="Bulgheresi S."/>
            <person name="Veyrier F."/>
        </authorList>
    </citation>
    <scope>NUCLEOTIDE SEQUENCE [LARGE SCALE GENOMIC DNA]</scope>
    <source>
        <strain evidence="1 2">SN4</strain>
    </source>
</reference>
<evidence type="ECO:0000313" key="2">
    <source>
        <dbReference type="Proteomes" id="UP000832011"/>
    </source>
</evidence>
<proteinExistence type="predicted"/>
<keyword evidence="2" id="KW-1185">Reference proteome</keyword>
<dbReference type="RefSeq" id="WP_058355603.1">
    <property type="nucleotide sequence ID" value="NZ_CABKVG010000007.1"/>
</dbReference>
<evidence type="ECO:0000313" key="1">
    <source>
        <dbReference type="EMBL" id="UOO89795.1"/>
    </source>
</evidence>